<dbReference type="AlphaFoldDB" id="A0A941CQ24"/>
<sequence>MNVKKLTLSAILLAIGYLLHQFVPGIPFLGGMKMDFLLIMMFFSIFMMDSYREVLAVSLACGVISAMTTTFPGGQIANLVDKLVTGALVFQGYRLLKPRMARTALTLLVAAVGTILSGSIFLATGLAVSQAPLSFGALFLGVVLPTAILNTFMALLLQRIMDRAGYVKLLGSPTPSNS</sequence>
<dbReference type="InterPro" id="IPR031360">
    <property type="entry name" value="TrpP"/>
</dbReference>
<evidence type="ECO:0000313" key="3">
    <source>
        <dbReference type="Proteomes" id="UP000675379"/>
    </source>
</evidence>
<dbReference type="RefSeq" id="WP_211800958.1">
    <property type="nucleotide sequence ID" value="NZ_JAGSCS010000008.1"/>
</dbReference>
<proteinExistence type="predicted"/>
<keyword evidence="1" id="KW-1133">Transmembrane helix</keyword>
<evidence type="ECO:0000313" key="2">
    <source>
        <dbReference type="EMBL" id="MBR0576152.1"/>
    </source>
</evidence>
<evidence type="ECO:0000256" key="1">
    <source>
        <dbReference type="SAM" id="Phobius"/>
    </source>
</evidence>
<comment type="caution">
    <text evidence="2">The sequence shown here is derived from an EMBL/GenBank/DDBJ whole genome shotgun (WGS) entry which is preliminary data.</text>
</comment>
<keyword evidence="3" id="KW-1185">Reference proteome</keyword>
<keyword evidence="1" id="KW-0472">Membrane</keyword>
<feature type="transmembrane region" description="Helical" evidence="1">
    <location>
        <begin position="104"/>
        <end position="127"/>
    </location>
</feature>
<dbReference type="Proteomes" id="UP000675379">
    <property type="component" value="Unassembled WGS sequence"/>
</dbReference>
<reference evidence="2" key="1">
    <citation type="submission" date="2021-04" db="EMBL/GenBank/DDBJ databases">
        <title>Proteiniclasticum sedimins sp. nov., an obligate anaerobic bacterium isolated from anaerobic sludge.</title>
        <authorList>
            <person name="Liu J."/>
        </authorList>
    </citation>
    <scope>NUCLEOTIDE SEQUENCE</scope>
    <source>
        <strain evidence="2">BAD-10</strain>
    </source>
</reference>
<name>A0A941CQ24_9CLOT</name>
<keyword evidence="1" id="KW-0812">Transmembrane</keyword>
<dbReference type="EMBL" id="JAGSCS010000008">
    <property type="protein sequence ID" value="MBR0576152.1"/>
    <property type="molecule type" value="Genomic_DNA"/>
</dbReference>
<accession>A0A941CQ24</accession>
<dbReference type="Pfam" id="PF17099">
    <property type="entry name" value="TrpP"/>
    <property type="match status" value="1"/>
</dbReference>
<protein>
    <submittedName>
        <fullName evidence="2">Tryptophan transporter</fullName>
    </submittedName>
</protein>
<organism evidence="2 3">
    <name type="scientific">Proteiniclasticum sediminis</name>
    <dbReference type="NCBI Taxonomy" id="2804028"/>
    <lineage>
        <taxon>Bacteria</taxon>
        <taxon>Bacillati</taxon>
        <taxon>Bacillota</taxon>
        <taxon>Clostridia</taxon>
        <taxon>Eubacteriales</taxon>
        <taxon>Clostridiaceae</taxon>
        <taxon>Proteiniclasticum</taxon>
    </lineage>
</organism>
<feature type="transmembrane region" description="Helical" evidence="1">
    <location>
        <begin position="133"/>
        <end position="157"/>
    </location>
</feature>
<gene>
    <name evidence="2" type="ORF">KCG48_07330</name>
</gene>
<dbReference type="Gene3D" id="1.10.1760.20">
    <property type="match status" value="1"/>
</dbReference>